<name>A0AA97AX38_LEPBY</name>
<accession>A0AA97AX38</accession>
<dbReference type="EMBL" id="CP130144">
    <property type="protein sequence ID" value="WNZ48895.1"/>
    <property type="molecule type" value="Genomic_DNA"/>
</dbReference>
<proteinExistence type="predicted"/>
<sequence length="47" mass="5135">MSLECGEKHLHALLSIITSVEKAGYVASHKLLNAAIRSGYERTLPPE</sequence>
<organism evidence="1">
    <name type="scientific">Leptolyngbya boryana CZ1</name>
    <dbReference type="NCBI Taxonomy" id="3060204"/>
    <lineage>
        <taxon>Bacteria</taxon>
        <taxon>Bacillati</taxon>
        <taxon>Cyanobacteriota</taxon>
        <taxon>Cyanophyceae</taxon>
        <taxon>Leptolyngbyales</taxon>
        <taxon>Leptolyngbyaceae</taxon>
        <taxon>Leptolyngbya group</taxon>
        <taxon>Leptolyngbya</taxon>
    </lineage>
</organism>
<dbReference type="AlphaFoldDB" id="A0AA97AX38"/>
<dbReference type="RefSeq" id="WP_242044665.1">
    <property type="nucleotide sequence ID" value="NZ_CP130144.1"/>
</dbReference>
<reference evidence="1" key="1">
    <citation type="journal article" date="2023" name="Plants (Basel)">
        <title>Genomic Analysis of Leptolyngbya boryana CZ1 Reveals Efficient Carbon Fixation Modules.</title>
        <authorList>
            <person name="Bai X."/>
            <person name="Wang H."/>
            <person name="Cheng W."/>
            <person name="Wang J."/>
            <person name="Ma M."/>
            <person name="Hu H."/>
            <person name="Song Z."/>
            <person name="Ma H."/>
            <person name="Fan Y."/>
            <person name="Du C."/>
            <person name="Xu J."/>
        </authorList>
    </citation>
    <scope>NUCLEOTIDE SEQUENCE</scope>
    <source>
        <strain evidence="1">CZ1</strain>
    </source>
</reference>
<gene>
    <name evidence="1" type="ORF">Q2T42_13805</name>
</gene>
<protein>
    <submittedName>
        <fullName evidence="1">Uncharacterized protein</fullName>
    </submittedName>
</protein>
<evidence type="ECO:0000313" key="1">
    <source>
        <dbReference type="EMBL" id="WNZ48895.1"/>
    </source>
</evidence>
<reference evidence="1" key="2">
    <citation type="submission" date="2023-07" db="EMBL/GenBank/DDBJ databases">
        <authorList>
            <person name="Bai X.-H."/>
            <person name="Wang H.-H."/>
            <person name="Wang J."/>
            <person name="Ma M.-Y."/>
            <person name="Hu H.-H."/>
            <person name="Song Z.-L."/>
            <person name="Ma H.-G."/>
            <person name="Fan Y."/>
            <person name="Du C.-Y."/>
            <person name="Xu J.-C."/>
        </authorList>
    </citation>
    <scope>NUCLEOTIDE SEQUENCE</scope>
    <source>
        <strain evidence="1">CZ1</strain>
    </source>
</reference>